<keyword evidence="3" id="KW-1185">Reference proteome</keyword>
<evidence type="ECO:0000313" key="2">
    <source>
        <dbReference type="EMBL" id="SNT73736.1"/>
    </source>
</evidence>
<dbReference type="EMBL" id="FZQB01000005">
    <property type="protein sequence ID" value="SNT73736.1"/>
    <property type="molecule type" value="Genomic_DNA"/>
</dbReference>
<keyword evidence="1" id="KW-0812">Transmembrane</keyword>
<keyword evidence="1" id="KW-1133">Transmembrane helix</keyword>
<feature type="transmembrane region" description="Helical" evidence="1">
    <location>
        <begin position="12"/>
        <end position="31"/>
    </location>
</feature>
<reference evidence="2 3" key="1">
    <citation type="submission" date="2017-07" db="EMBL/GenBank/DDBJ databases">
        <authorList>
            <person name="Sun Z.S."/>
            <person name="Albrecht U."/>
            <person name="Echele G."/>
            <person name="Lee C.C."/>
        </authorList>
    </citation>
    <scope>NUCLEOTIDE SEQUENCE [LARGE SCALE GENOMIC DNA]</scope>
    <source>
        <strain evidence="2 3">DSM 14827</strain>
    </source>
</reference>
<evidence type="ECO:0000313" key="3">
    <source>
        <dbReference type="Proteomes" id="UP000198307"/>
    </source>
</evidence>
<evidence type="ECO:0000256" key="1">
    <source>
        <dbReference type="SAM" id="Phobius"/>
    </source>
</evidence>
<keyword evidence="1" id="KW-0472">Membrane</keyword>
<organism evidence="2 3">
    <name type="scientific">Paracoccus seriniphilus</name>
    <dbReference type="NCBI Taxonomy" id="184748"/>
    <lineage>
        <taxon>Bacteria</taxon>
        <taxon>Pseudomonadati</taxon>
        <taxon>Pseudomonadota</taxon>
        <taxon>Alphaproteobacteria</taxon>
        <taxon>Rhodobacterales</taxon>
        <taxon>Paracoccaceae</taxon>
        <taxon>Paracoccus</taxon>
    </lineage>
</organism>
<dbReference type="AlphaFoldDB" id="A0A239PUX3"/>
<proteinExistence type="predicted"/>
<sequence length="60" mass="6757">MEQAVEKRPGKGIALLKMISLSLVGIVIFFVELPLGGKSTILPMRWRSMQDRPQSPLCWC</sequence>
<protein>
    <submittedName>
        <fullName evidence="2">Uncharacterized protein</fullName>
    </submittedName>
</protein>
<gene>
    <name evidence="2" type="ORF">SAMN05444959_105182</name>
</gene>
<dbReference type="Proteomes" id="UP000198307">
    <property type="component" value="Unassembled WGS sequence"/>
</dbReference>
<name>A0A239PUX3_9RHOB</name>
<accession>A0A239PUX3</accession>
<dbReference type="RefSeq" id="WP_218822558.1">
    <property type="nucleotide sequence ID" value="NZ_CP067132.1"/>
</dbReference>